<name>A0ABN3U0B1_9ACTN</name>
<comment type="caution">
    <text evidence="1">The sequence shown here is derived from an EMBL/GenBank/DDBJ whole genome shotgun (WGS) entry which is preliminary data.</text>
</comment>
<sequence length="131" mass="14286">MLWEEFRERPIRGAEWNPGPVPTASAIVRARLRLGTDPLASLLQELSHARSNGELTLLTSGEGDGPVRTENSVEEKVFLIGHVVGPEAGTSVDSYGSGLLCFRSRNPLLVEQEIYAYRCIRVLVSSGHSAL</sequence>
<dbReference type="EMBL" id="BAAATZ010000006">
    <property type="protein sequence ID" value="GAA2722339.1"/>
    <property type="molecule type" value="Genomic_DNA"/>
</dbReference>
<evidence type="ECO:0000313" key="2">
    <source>
        <dbReference type="Proteomes" id="UP001501842"/>
    </source>
</evidence>
<reference evidence="1 2" key="1">
    <citation type="journal article" date="2019" name="Int. J. Syst. Evol. Microbiol.">
        <title>The Global Catalogue of Microorganisms (GCM) 10K type strain sequencing project: providing services to taxonomists for standard genome sequencing and annotation.</title>
        <authorList>
            <consortium name="The Broad Institute Genomics Platform"/>
            <consortium name="The Broad Institute Genome Sequencing Center for Infectious Disease"/>
            <person name="Wu L."/>
            <person name="Ma J."/>
        </authorList>
    </citation>
    <scope>NUCLEOTIDE SEQUENCE [LARGE SCALE GENOMIC DNA]</scope>
    <source>
        <strain evidence="1 2">JCM 8201</strain>
    </source>
</reference>
<gene>
    <name evidence="1" type="ORF">GCM10010439_14730</name>
</gene>
<accession>A0ABN3U0B1</accession>
<evidence type="ECO:0000313" key="1">
    <source>
        <dbReference type="EMBL" id="GAA2722339.1"/>
    </source>
</evidence>
<dbReference type="Proteomes" id="UP001501842">
    <property type="component" value="Unassembled WGS sequence"/>
</dbReference>
<protein>
    <submittedName>
        <fullName evidence="1">Uncharacterized protein</fullName>
    </submittedName>
</protein>
<organism evidence="1 2">
    <name type="scientific">Actinocorallia aurantiaca</name>
    <dbReference type="NCBI Taxonomy" id="46204"/>
    <lineage>
        <taxon>Bacteria</taxon>
        <taxon>Bacillati</taxon>
        <taxon>Actinomycetota</taxon>
        <taxon>Actinomycetes</taxon>
        <taxon>Streptosporangiales</taxon>
        <taxon>Thermomonosporaceae</taxon>
        <taxon>Actinocorallia</taxon>
    </lineage>
</organism>
<proteinExistence type="predicted"/>
<keyword evidence="2" id="KW-1185">Reference proteome</keyword>